<organism evidence="2 3">
    <name type="scientific">Marasmius crinis-equi</name>
    <dbReference type="NCBI Taxonomy" id="585013"/>
    <lineage>
        <taxon>Eukaryota</taxon>
        <taxon>Fungi</taxon>
        <taxon>Dikarya</taxon>
        <taxon>Basidiomycota</taxon>
        <taxon>Agaricomycotina</taxon>
        <taxon>Agaricomycetes</taxon>
        <taxon>Agaricomycetidae</taxon>
        <taxon>Agaricales</taxon>
        <taxon>Marasmiineae</taxon>
        <taxon>Marasmiaceae</taxon>
        <taxon>Marasmius</taxon>
    </lineage>
</organism>
<evidence type="ECO:0008006" key="4">
    <source>
        <dbReference type="Google" id="ProtNLM"/>
    </source>
</evidence>
<name>A0ABR3FB05_9AGAR</name>
<accession>A0ABR3FB05</accession>
<dbReference type="EMBL" id="JBAHYK010000629">
    <property type="protein sequence ID" value="KAL0572447.1"/>
    <property type="molecule type" value="Genomic_DNA"/>
</dbReference>
<sequence>MSENEIAGGPLLAGIDQPTTEAQSHSNHGAMTCLACDFDFEASQKRIPGPSDAMYIHFSITNAYPSPQEDATIKAEIVDAITQISFINDMATRLRETLRVLEEERCRIKGVAERYRSILRPVHRLPPEILAKIFCLTLDIPPSNDLEEFTRIQSYSSLDPLGPSWVLSQVCRPWRKLALDTPSLWSFVSFNFPNTKGQTLRSQIHRLQLQLQRSANQPLDIITRARDSRPSCIERLLTPLCFHSPSWRSVRIDLNDDGFFYGLPPITGRLQALQSLHLYLDGPISVEVFDCFQLAPRLTRLSLSGGNRPRSTFSPGDPVLLDPRRLKLPYDQITHYRWQDDISIIDMDPSGSHRQHLFYCAQHTLRKLHNLRSCRLFLYSRSCLYHYTFQQHNDPGFLGLRVSLHHLIELELHTVDIRTGIHAVLPWIVEVTSLEKLTIFSSGPDRRALSTFLTHPQKLTSLSIPWVEMPSDEFSALLSRGLTALKDLSFGVRGGITDDYISLFLPTQSDISDFSIVPNLQNFSLLAIANTRRSSYTEDSLLDVLEARWRVTPPPESGSDTMVSPHSKLLSVILDKPVEGQVASQRLDTLRAEGLRVGISRDG</sequence>
<dbReference type="InterPro" id="IPR032675">
    <property type="entry name" value="LRR_dom_sf"/>
</dbReference>
<evidence type="ECO:0000256" key="1">
    <source>
        <dbReference type="SAM" id="MobiDB-lite"/>
    </source>
</evidence>
<comment type="caution">
    <text evidence="2">The sequence shown here is derived from an EMBL/GenBank/DDBJ whole genome shotgun (WGS) entry which is preliminary data.</text>
</comment>
<dbReference type="Gene3D" id="1.20.1280.50">
    <property type="match status" value="1"/>
</dbReference>
<keyword evidence="3" id="KW-1185">Reference proteome</keyword>
<evidence type="ECO:0000313" key="2">
    <source>
        <dbReference type="EMBL" id="KAL0572447.1"/>
    </source>
</evidence>
<proteinExistence type="predicted"/>
<dbReference type="Gene3D" id="3.80.10.10">
    <property type="entry name" value="Ribonuclease Inhibitor"/>
    <property type="match status" value="1"/>
</dbReference>
<gene>
    <name evidence="2" type="ORF">V5O48_009516</name>
</gene>
<dbReference type="SUPFAM" id="SSF52047">
    <property type="entry name" value="RNI-like"/>
    <property type="match status" value="1"/>
</dbReference>
<dbReference type="Proteomes" id="UP001465976">
    <property type="component" value="Unassembled WGS sequence"/>
</dbReference>
<protein>
    <recommendedName>
        <fullName evidence="4">F-box domain-containing protein</fullName>
    </recommendedName>
</protein>
<evidence type="ECO:0000313" key="3">
    <source>
        <dbReference type="Proteomes" id="UP001465976"/>
    </source>
</evidence>
<feature type="region of interest" description="Disordered" evidence="1">
    <location>
        <begin position="1"/>
        <end position="24"/>
    </location>
</feature>
<reference evidence="2 3" key="1">
    <citation type="submission" date="2024-02" db="EMBL/GenBank/DDBJ databases">
        <title>A draft genome for the cacao thread blight pathogen Marasmius crinis-equi.</title>
        <authorList>
            <person name="Cohen S.P."/>
            <person name="Baruah I.K."/>
            <person name="Amoako-Attah I."/>
            <person name="Bukari Y."/>
            <person name="Meinhardt L.W."/>
            <person name="Bailey B.A."/>
        </authorList>
    </citation>
    <scope>NUCLEOTIDE SEQUENCE [LARGE SCALE GENOMIC DNA]</scope>
    <source>
        <strain evidence="2 3">GH-76</strain>
    </source>
</reference>